<dbReference type="RefSeq" id="WP_111418055.1">
    <property type="nucleotide sequence ID" value="NZ_NPEX01000024.1"/>
</dbReference>
<keyword evidence="2 5" id="KW-0812">Transmembrane</keyword>
<dbReference type="OrthoDB" id="5460483at2"/>
<dbReference type="PANTHER" id="PTHR10283">
    <property type="entry name" value="SOLUTE CARRIER FAMILY 13 MEMBER"/>
    <property type="match status" value="1"/>
</dbReference>
<gene>
    <name evidence="6" type="ORF">CH341_05595</name>
</gene>
<dbReference type="Pfam" id="PF00939">
    <property type="entry name" value="Na_sulph_symp"/>
    <property type="match status" value="1"/>
</dbReference>
<reference evidence="6 7" key="1">
    <citation type="submission" date="2017-07" db="EMBL/GenBank/DDBJ databases">
        <title>Draft Genome Sequences of Select Purple Nonsulfur Bacteria.</title>
        <authorList>
            <person name="Lasarre B."/>
            <person name="Mckinlay J.B."/>
        </authorList>
    </citation>
    <scope>NUCLEOTIDE SEQUENCE [LARGE SCALE GENOMIC DNA]</scope>
    <source>
        <strain evidence="6 7">DSM 5909</strain>
    </source>
</reference>
<dbReference type="EMBL" id="NPEX01000024">
    <property type="protein sequence ID" value="RAI45105.1"/>
    <property type="molecule type" value="Genomic_DNA"/>
</dbReference>
<comment type="subcellular location">
    <subcellularLocation>
        <location evidence="1">Membrane</location>
        <topology evidence="1">Multi-pass membrane protein</topology>
    </subcellularLocation>
</comment>
<feature type="transmembrane region" description="Helical" evidence="5">
    <location>
        <begin position="449"/>
        <end position="467"/>
    </location>
</feature>
<dbReference type="PANTHER" id="PTHR10283:SF82">
    <property type="entry name" value="SOLUTE CARRIER FAMILY 13 MEMBER 2"/>
    <property type="match status" value="1"/>
</dbReference>
<feature type="transmembrane region" description="Helical" evidence="5">
    <location>
        <begin position="94"/>
        <end position="112"/>
    </location>
</feature>
<feature type="transmembrane region" description="Helical" evidence="5">
    <location>
        <begin position="392"/>
        <end position="419"/>
    </location>
</feature>
<protein>
    <recommendedName>
        <fullName evidence="8">Sodium:sulfate symporter</fullName>
    </recommendedName>
</protein>
<feature type="transmembrane region" description="Helical" evidence="5">
    <location>
        <begin position="225"/>
        <end position="243"/>
    </location>
</feature>
<evidence type="ECO:0000256" key="3">
    <source>
        <dbReference type="ARBA" id="ARBA00022989"/>
    </source>
</evidence>
<feature type="transmembrane region" description="Helical" evidence="5">
    <location>
        <begin position="64"/>
        <end position="82"/>
    </location>
</feature>
<proteinExistence type="predicted"/>
<organism evidence="6 7">
    <name type="scientific">Rhodoplanes roseus</name>
    <dbReference type="NCBI Taxonomy" id="29409"/>
    <lineage>
        <taxon>Bacteria</taxon>
        <taxon>Pseudomonadati</taxon>
        <taxon>Pseudomonadota</taxon>
        <taxon>Alphaproteobacteria</taxon>
        <taxon>Hyphomicrobiales</taxon>
        <taxon>Nitrobacteraceae</taxon>
        <taxon>Rhodoplanes</taxon>
    </lineage>
</organism>
<dbReference type="InterPro" id="IPR001898">
    <property type="entry name" value="SLC13A/DASS"/>
</dbReference>
<dbReference type="AlphaFoldDB" id="A0A327L543"/>
<name>A0A327L543_9BRAD</name>
<feature type="transmembrane region" description="Helical" evidence="5">
    <location>
        <begin position="182"/>
        <end position="205"/>
    </location>
</feature>
<keyword evidence="4 5" id="KW-0472">Membrane</keyword>
<sequence>MGATREKLEVIKIIRIVGSLAAIAAGVYVGTLQPPPGLTTQAMYALGITVCAVGWWMTQIVPEYVTGLMMCTLWVAFGTVPFDKAFYNFSTSGWWIMVGAFGLGAVAGRVGLLKRISLWVLALVPPTFKGQVLGLVGSGLIISPLVPSMNAKAALSSPMALAISDSLGLPRKSAAAAGMLGACYLGYVIMGHIFLSGSFSHYALIAALPKEYQNVSWMDWLIRSLPWGLVVGVGMTIAIMVLYSPKEKVALPANYGKDQLAKIGPMTKDERIVLAVLVGALLMWMTEGYHRINSGVVAVSAMCTLLGVRTMTANDFKNGIEWPAVMLIGSVFNMASVIGFLKIDKYLGSLLGPLLDTVIRQPVLFVAFMAISVFVLKFLLTNMTSMSVMFAMIFAPLLAPLGVNPWIVIFVTFCAGGIWVLRYTNTIYMCAQFGTKDEMATDGEMVKLTFVYMVLIVIGSIVSIPWWKMLGLM</sequence>
<feature type="transmembrane region" description="Helical" evidence="5">
    <location>
        <begin position="38"/>
        <end position="57"/>
    </location>
</feature>
<comment type="caution">
    <text evidence="6">The sequence shown here is derived from an EMBL/GenBank/DDBJ whole genome shotgun (WGS) entry which is preliminary data.</text>
</comment>
<dbReference type="Proteomes" id="UP000249130">
    <property type="component" value="Unassembled WGS sequence"/>
</dbReference>
<dbReference type="GO" id="GO:0005886">
    <property type="term" value="C:plasma membrane"/>
    <property type="evidence" value="ECO:0007669"/>
    <property type="project" value="TreeGrafter"/>
</dbReference>
<evidence type="ECO:0000313" key="7">
    <source>
        <dbReference type="Proteomes" id="UP000249130"/>
    </source>
</evidence>
<accession>A0A327L543</accession>
<evidence type="ECO:0000256" key="5">
    <source>
        <dbReference type="SAM" id="Phobius"/>
    </source>
</evidence>
<evidence type="ECO:0000256" key="2">
    <source>
        <dbReference type="ARBA" id="ARBA00022692"/>
    </source>
</evidence>
<evidence type="ECO:0000313" key="6">
    <source>
        <dbReference type="EMBL" id="RAI45105.1"/>
    </source>
</evidence>
<keyword evidence="3 5" id="KW-1133">Transmembrane helix</keyword>
<evidence type="ECO:0000256" key="1">
    <source>
        <dbReference type="ARBA" id="ARBA00004141"/>
    </source>
</evidence>
<dbReference type="GO" id="GO:0008514">
    <property type="term" value="F:organic anion transmembrane transporter activity"/>
    <property type="evidence" value="ECO:0007669"/>
    <property type="project" value="UniProtKB-ARBA"/>
</dbReference>
<evidence type="ECO:0000256" key="4">
    <source>
        <dbReference type="ARBA" id="ARBA00023136"/>
    </source>
</evidence>
<feature type="transmembrane region" description="Helical" evidence="5">
    <location>
        <begin position="119"/>
        <end position="141"/>
    </location>
</feature>
<feature type="transmembrane region" description="Helical" evidence="5">
    <location>
        <begin position="12"/>
        <end position="32"/>
    </location>
</feature>
<feature type="transmembrane region" description="Helical" evidence="5">
    <location>
        <begin position="363"/>
        <end position="380"/>
    </location>
</feature>
<keyword evidence="7" id="KW-1185">Reference proteome</keyword>
<feature type="transmembrane region" description="Helical" evidence="5">
    <location>
        <begin position="324"/>
        <end position="343"/>
    </location>
</feature>
<dbReference type="GO" id="GO:1905039">
    <property type="term" value="P:carboxylic acid transmembrane transport"/>
    <property type="evidence" value="ECO:0007669"/>
    <property type="project" value="UniProtKB-ARBA"/>
</dbReference>
<evidence type="ECO:0008006" key="8">
    <source>
        <dbReference type="Google" id="ProtNLM"/>
    </source>
</evidence>